<evidence type="ECO:0000259" key="2">
    <source>
        <dbReference type="Pfam" id="PF13360"/>
    </source>
</evidence>
<dbReference type="Gene3D" id="2.130.10.10">
    <property type="entry name" value="YVTN repeat-like/Quinoprotein amine dehydrogenase"/>
    <property type="match status" value="1"/>
</dbReference>
<dbReference type="KEGG" id="span:AWL63_12380"/>
<dbReference type="PROSITE" id="PS51257">
    <property type="entry name" value="PROKAR_LIPOPROTEIN"/>
    <property type="match status" value="1"/>
</dbReference>
<dbReference type="AlphaFoldDB" id="A0A1B3ZB42"/>
<dbReference type="Proteomes" id="UP000094256">
    <property type="component" value="Chromosome"/>
</dbReference>
<dbReference type="SUPFAM" id="SSF50998">
    <property type="entry name" value="Quinoprotein alcohol dehydrogenase-like"/>
    <property type="match status" value="1"/>
</dbReference>
<dbReference type="InterPro" id="IPR002372">
    <property type="entry name" value="PQQ_rpt_dom"/>
</dbReference>
<dbReference type="EMBL" id="CP014168">
    <property type="protein sequence ID" value="AOH84648.1"/>
    <property type="molecule type" value="Genomic_DNA"/>
</dbReference>
<dbReference type="STRING" id="1560345.AWL63_12380"/>
<sequence length="459" mass="48268">MKTRIFLAATASAALALSGCAALKGSGRHKTPTLGERIPILASESAADADKTIADVQVLLPEATVNDTWAQPGGSASRSLGQLALGTALTRQWTAQIDGGSNRQRLGSAPIVADGKLFAVDVDATIHAFDAATGAKIWTADIAKGSDKKNRSARFGGGVSFEDGKVFATDGLGDVVAFDAKDGKELWRVKPGGPLRNAPTLALGQLYVLSQDNQLYALSQADGSIVWSGSGSLETQGVFGVAAPAFAQGTVIAGFSSGELTAYRYENGRTLWQDALSRSSISTSVSSLADIDADPVVDRGTVFAVGQGGRTVALEIVSGQRQWEQNFAGISTPWVAGEWLFLVTDDARLVCLARGTGKVRWIAQLQHYKSDKIVADDGGEKKKKKKKEKHKNPITWFGPVLAGGRLVLTNSLGQIVSAAPDTGKVVSTIEAKTSFTLPPIVAKSTLYVLDQKGHVVAYK</sequence>
<feature type="signal peptide" evidence="1">
    <location>
        <begin position="1"/>
        <end position="21"/>
    </location>
</feature>
<name>A0A1B3ZB42_9SPHN</name>
<dbReference type="OrthoDB" id="5290752at2"/>
<reference evidence="3 4" key="1">
    <citation type="submission" date="2016-01" db="EMBL/GenBank/DDBJ databases">
        <title>Complete genome and mega plasmid sequence of Sphingomonas panacis DCY99 elicits systemic resistance in rice to Xanthomonas oryzae.</title>
        <authorList>
            <person name="Kim Y.J."/>
            <person name="Yang D.C."/>
            <person name="Sing P."/>
        </authorList>
    </citation>
    <scope>NUCLEOTIDE SEQUENCE [LARGE SCALE GENOMIC DNA]</scope>
    <source>
        <strain evidence="3 4">DCY99</strain>
    </source>
</reference>
<evidence type="ECO:0000313" key="4">
    <source>
        <dbReference type="Proteomes" id="UP000094256"/>
    </source>
</evidence>
<dbReference type="PANTHER" id="PTHR34512">
    <property type="entry name" value="CELL SURFACE PROTEIN"/>
    <property type="match status" value="1"/>
</dbReference>
<evidence type="ECO:0000256" key="1">
    <source>
        <dbReference type="SAM" id="SignalP"/>
    </source>
</evidence>
<gene>
    <name evidence="3" type="ORF">AWL63_12380</name>
</gene>
<dbReference type="RefSeq" id="WP_069205198.1">
    <property type="nucleotide sequence ID" value="NZ_CP014168.1"/>
</dbReference>
<dbReference type="InterPro" id="IPR018391">
    <property type="entry name" value="PQQ_b-propeller_rpt"/>
</dbReference>
<feature type="chain" id="PRO_5008556248" evidence="1">
    <location>
        <begin position="22"/>
        <end position="459"/>
    </location>
</feature>
<dbReference type="InterPro" id="IPR015943">
    <property type="entry name" value="WD40/YVTN_repeat-like_dom_sf"/>
</dbReference>
<evidence type="ECO:0000313" key="3">
    <source>
        <dbReference type="EMBL" id="AOH84648.1"/>
    </source>
</evidence>
<feature type="domain" description="Pyrrolo-quinoline quinone repeat" evidence="2">
    <location>
        <begin position="123"/>
        <end position="362"/>
    </location>
</feature>
<protein>
    <submittedName>
        <fullName evidence="3">Pyrrolo-quinoline quinone</fullName>
    </submittedName>
</protein>
<dbReference type="Pfam" id="PF13360">
    <property type="entry name" value="PQQ_2"/>
    <property type="match status" value="1"/>
</dbReference>
<organism evidence="3 4">
    <name type="scientific">Sphingomonas panacis</name>
    <dbReference type="NCBI Taxonomy" id="1560345"/>
    <lineage>
        <taxon>Bacteria</taxon>
        <taxon>Pseudomonadati</taxon>
        <taxon>Pseudomonadota</taxon>
        <taxon>Alphaproteobacteria</taxon>
        <taxon>Sphingomonadales</taxon>
        <taxon>Sphingomonadaceae</taxon>
        <taxon>Sphingomonas</taxon>
    </lineage>
</organism>
<dbReference type="PANTHER" id="PTHR34512:SF30">
    <property type="entry name" value="OUTER MEMBRANE PROTEIN ASSEMBLY FACTOR BAMB"/>
    <property type="match status" value="1"/>
</dbReference>
<dbReference type="SMART" id="SM00564">
    <property type="entry name" value="PQQ"/>
    <property type="match status" value="5"/>
</dbReference>
<dbReference type="InterPro" id="IPR011047">
    <property type="entry name" value="Quinoprotein_ADH-like_sf"/>
</dbReference>
<accession>A0A1B3ZB42</accession>
<proteinExistence type="predicted"/>
<keyword evidence="4" id="KW-1185">Reference proteome</keyword>
<keyword evidence="1" id="KW-0732">Signal</keyword>